<organism evidence="2 3">
    <name type="scientific">Planosporangium thailandense</name>
    <dbReference type="NCBI Taxonomy" id="765197"/>
    <lineage>
        <taxon>Bacteria</taxon>
        <taxon>Bacillati</taxon>
        <taxon>Actinomycetota</taxon>
        <taxon>Actinomycetes</taxon>
        <taxon>Micromonosporales</taxon>
        <taxon>Micromonosporaceae</taxon>
        <taxon>Planosporangium</taxon>
    </lineage>
</organism>
<keyword evidence="1" id="KW-1133">Transmembrane helix</keyword>
<comment type="caution">
    <text evidence="2">The sequence shown here is derived from an EMBL/GenBank/DDBJ whole genome shotgun (WGS) entry which is preliminary data.</text>
</comment>
<dbReference type="PANTHER" id="PTHR38441">
    <property type="entry name" value="INTEGRAL MEMBRANE PROTEIN-RELATED"/>
    <property type="match status" value="1"/>
</dbReference>
<evidence type="ECO:0000313" key="3">
    <source>
        <dbReference type="Proteomes" id="UP000722989"/>
    </source>
</evidence>
<dbReference type="RefSeq" id="WP_167923816.1">
    <property type="nucleotide sequence ID" value="NZ_JAATVY010000002.1"/>
</dbReference>
<dbReference type="Pfam" id="PF04341">
    <property type="entry name" value="DUF485"/>
    <property type="match status" value="1"/>
</dbReference>
<dbReference type="SUPFAM" id="SSF103473">
    <property type="entry name" value="MFS general substrate transporter"/>
    <property type="match status" value="1"/>
</dbReference>
<dbReference type="Proteomes" id="UP000722989">
    <property type="component" value="Unassembled WGS sequence"/>
</dbReference>
<protein>
    <submittedName>
        <fullName evidence="2">DUF485 domain-containing protein</fullName>
    </submittedName>
</protein>
<reference evidence="2 3" key="1">
    <citation type="submission" date="2020-03" db="EMBL/GenBank/DDBJ databases">
        <title>WGS of the type strain of Planosporangium spp.</title>
        <authorList>
            <person name="Thawai C."/>
        </authorList>
    </citation>
    <scope>NUCLEOTIDE SEQUENCE [LARGE SCALE GENOMIC DNA]</scope>
    <source>
        <strain evidence="2 3">TBRC 5610</strain>
    </source>
</reference>
<dbReference type="PANTHER" id="PTHR38441:SF1">
    <property type="entry name" value="MEMBRANE PROTEIN"/>
    <property type="match status" value="1"/>
</dbReference>
<dbReference type="InterPro" id="IPR036259">
    <property type="entry name" value="MFS_trans_sf"/>
</dbReference>
<name>A0ABX0XT31_9ACTN</name>
<dbReference type="EMBL" id="JAATVY010000002">
    <property type="protein sequence ID" value="NJC68943.1"/>
    <property type="molecule type" value="Genomic_DNA"/>
</dbReference>
<gene>
    <name evidence="2" type="ORF">HC031_04260</name>
</gene>
<dbReference type="InterPro" id="IPR007436">
    <property type="entry name" value="DUF485"/>
</dbReference>
<accession>A0ABX0XT31</accession>
<proteinExistence type="predicted"/>
<evidence type="ECO:0000313" key="2">
    <source>
        <dbReference type="EMBL" id="NJC68943.1"/>
    </source>
</evidence>
<evidence type="ECO:0000256" key="1">
    <source>
        <dbReference type="SAM" id="Phobius"/>
    </source>
</evidence>
<keyword evidence="1" id="KW-0812">Transmembrane</keyword>
<feature type="transmembrane region" description="Helical" evidence="1">
    <location>
        <begin position="80"/>
        <end position="102"/>
    </location>
</feature>
<keyword evidence="3" id="KW-1185">Reference proteome</keyword>
<sequence>MSTETPVPPADPSAAPSRRAVADADAYLAVERSPEFAELRRALRGFVFPMTVAFFVWYALYVILSAYARGFMSVKIVGHINVALVFGLLQFVSTFLIAWLYARYAGRRLDPLAERLRARVEGERG</sequence>
<feature type="transmembrane region" description="Helical" evidence="1">
    <location>
        <begin position="46"/>
        <end position="68"/>
    </location>
</feature>
<keyword evidence="1" id="KW-0472">Membrane</keyword>